<feature type="region of interest" description="Disordered" evidence="1">
    <location>
        <begin position="649"/>
        <end position="680"/>
    </location>
</feature>
<dbReference type="PANTHER" id="PTHR14739:SF9">
    <property type="entry name" value="MICROTUBULE-ASSOCIATED PROTEIN 9"/>
    <property type="match status" value="1"/>
</dbReference>
<accession>A0A8T2KSL4</accession>
<dbReference type="PANTHER" id="PTHR14739">
    <property type="entry name" value="MICROTUBULE-ASSOCIATED PROTEIN 9"/>
    <property type="match status" value="1"/>
</dbReference>
<dbReference type="AlphaFoldDB" id="A0A8T2KSL4"/>
<organism evidence="2 3">
    <name type="scientific">Astyanax mexicanus</name>
    <name type="common">Blind cave fish</name>
    <name type="synonym">Astyanax fasciatus mexicanus</name>
    <dbReference type="NCBI Taxonomy" id="7994"/>
    <lineage>
        <taxon>Eukaryota</taxon>
        <taxon>Metazoa</taxon>
        <taxon>Chordata</taxon>
        <taxon>Craniata</taxon>
        <taxon>Vertebrata</taxon>
        <taxon>Euteleostomi</taxon>
        <taxon>Actinopterygii</taxon>
        <taxon>Neopterygii</taxon>
        <taxon>Teleostei</taxon>
        <taxon>Ostariophysi</taxon>
        <taxon>Characiformes</taxon>
        <taxon>Characoidei</taxon>
        <taxon>Acestrorhamphidae</taxon>
        <taxon>Acestrorhamphinae</taxon>
        <taxon>Astyanax</taxon>
    </lineage>
</organism>
<dbReference type="InterPro" id="IPR026106">
    <property type="entry name" value="MAP9"/>
</dbReference>
<feature type="region of interest" description="Disordered" evidence="1">
    <location>
        <begin position="558"/>
        <end position="596"/>
    </location>
</feature>
<protein>
    <submittedName>
        <fullName evidence="2">Microtubule-associated protein 9 isoform X1</fullName>
    </submittedName>
</protein>
<feature type="compositionally biased region" description="Low complexity" evidence="1">
    <location>
        <begin position="409"/>
        <end position="428"/>
    </location>
</feature>
<dbReference type="GO" id="GO:0008017">
    <property type="term" value="F:microtubule binding"/>
    <property type="evidence" value="ECO:0007669"/>
    <property type="project" value="TreeGrafter"/>
</dbReference>
<dbReference type="GO" id="GO:1902412">
    <property type="term" value="P:regulation of mitotic cytokinesis"/>
    <property type="evidence" value="ECO:0007669"/>
    <property type="project" value="TreeGrafter"/>
</dbReference>
<feature type="compositionally biased region" description="Basic and acidic residues" evidence="1">
    <location>
        <begin position="576"/>
        <end position="589"/>
    </location>
</feature>
<feature type="compositionally biased region" description="Polar residues" evidence="1">
    <location>
        <begin position="138"/>
        <end position="147"/>
    </location>
</feature>
<feature type="compositionally biased region" description="Low complexity" evidence="1">
    <location>
        <begin position="171"/>
        <end position="184"/>
    </location>
</feature>
<comment type="caution">
    <text evidence="2">The sequence shown here is derived from an EMBL/GenBank/DDBJ whole genome shotgun (WGS) entry which is preliminary data.</text>
</comment>
<evidence type="ECO:0000313" key="3">
    <source>
        <dbReference type="Proteomes" id="UP000752171"/>
    </source>
</evidence>
<feature type="region of interest" description="Disordered" evidence="1">
    <location>
        <begin position="489"/>
        <end position="545"/>
    </location>
</feature>
<dbReference type="OrthoDB" id="8956542at2759"/>
<evidence type="ECO:0000313" key="2">
    <source>
        <dbReference type="EMBL" id="KAG9259986.1"/>
    </source>
</evidence>
<feature type="compositionally biased region" description="Polar residues" evidence="1">
    <location>
        <begin position="342"/>
        <end position="354"/>
    </location>
</feature>
<dbReference type="GO" id="GO:0000281">
    <property type="term" value="P:mitotic cytokinesis"/>
    <property type="evidence" value="ECO:0007669"/>
    <property type="project" value="InterPro"/>
</dbReference>
<feature type="region of interest" description="Disordered" evidence="1">
    <location>
        <begin position="86"/>
        <end position="428"/>
    </location>
</feature>
<dbReference type="GO" id="GO:0000235">
    <property type="term" value="C:astral microtubule"/>
    <property type="evidence" value="ECO:0007669"/>
    <property type="project" value="TreeGrafter"/>
</dbReference>
<feature type="compositionally biased region" description="Polar residues" evidence="1">
    <location>
        <begin position="87"/>
        <end position="99"/>
    </location>
</feature>
<feature type="compositionally biased region" description="Low complexity" evidence="1">
    <location>
        <begin position="313"/>
        <end position="326"/>
    </location>
</feature>
<feature type="compositionally biased region" description="Basic and acidic residues" evidence="1">
    <location>
        <begin position="237"/>
        <end position="250"/>
    </location>
</feature>
<proteinExistence type="predicted"/>
<dbReference type="EMBL" id="JAICCE010000025">
    <property type="protein sequence ID" value="KAG9259986.1"/>
    <property type="molecule type" value="Genomic_DNA"/>
</dbReference>
<feature type="compositionally biased region" description="Polar residues" evidence="1">
    <location>
        <begin position="289"/>
        <end position="312"/>
    </location>
</feature>
<gene>
    <name evidence="2" type="primary">MAP9</name>
    <name evidence="2" type="ORF">AMEX_G27628</name>
</gene>
<dbReference type="GO" id="GO:0090307">
    <property type="term" value="P:mitotic spindle assembly"/>
    <property type="evidence" value="ECO:0007669"/>
    <property type="project" value="TreeGrafter"/>
</dbReference>
<name>A0A8T2KSL4_ASTMX</name>
<sequence length="680" mass="77529">MNPVILLSSGQMAEEPLRTTLAYTKSPKTSKRTTFQDELEAAVSARAKHTAAQKNTISYSDDFDDDDDDILNELLKTRRKKMDIFKTGQSKTKSNNFQLSDEEEEENVRPKKVSFLKSERRNFPVQDDQLDSARRSDTAGSSDSQRSLPEGGDHHTHSAPQSDLPADWKIQSESSSGRKSQSESLVSRKSLSESPLPLNSENSRWDSPAEGALYDSPQALSSERGDEDLLRALIGEDGEHPPPQPRERSARQRPLTGLVEDKPPRPRPRQRGAPVGSSGHDEGDGPAETPSSRAATSSVSIPLSFSDRNTTMSASSHRLGSSGSDGVQIAEEPYTASLMDDTLSSSPTQRTTEAVLSPLEGAVSSDLFLNQNTGDKYSTSSQENPQRGEDPTGLTVSRQSHRSDRSQDRPSSSQPLSSRKSRSACSSYSAQSRYLGSLKVLDQKSVPQLQPDTADSLRAAVYQEWLKKKEEKLQEALKLKKQEEKLKVEKKMEEEMSKKAEAKASYEAWKEKKQETLREKVREKQEVLKKQQKEQEEKEEKKETAKRVFEKWKQEHEERLQEQHLKQTQQKNRLKDRKEREQEERRRDCGSSFSLWSEKKKDALQEKLKEEREKEKIKEIEEKYQKEEREKTALEMYEKWLKRKEFQQKREKQEKKIKAIVQDEPPPPWSPPNRTVPFGK</sequence>
<feature type="compositionally biased region" description="Polar residues" evidence="1">
    <location>
        <begin position="367"/>
        <end position="385"/>
    </location>
</feature>
<evidence type="ECO:0000256" key="1">
    <source>
        <dbReference type="SAM" id="MobiDB-lite"/>
    </source>
</evidence>
<reference evidence="2 3" key="1">
    <citation type="submission" date="2021-07" db="EMBL/GenBank/DDBJ databases">
        <authorList>
            <person name="Imarazene B."/>
            <person name="Zahm M."/>
            <person name="Klopp C."/>
            <person name="Cabau C."/>
            <person name="Beille S."/>
            <person name="Jouanno E."/>
            <person name="Castinel A."/>
            <person name="Lluch J."/>
            <person name="Gil L."/>
            <person name="Kuchtly C."/>
            <person name="Lopez Roques C."/>
            <person name="Donnadieu C."/>
            <person name="Parrinello H."/>
            <person name="Journot L."/>
            <person name="Du K."/>
            <person name="Schartl M."/>
            <person name="Retaux S."/>
            <person name="Guiguen Y."/>
        </authorList>
    </citation>
    <scope>NUCLEOTIDE SEQUENCE [LARGE SCALE GENOMIC DNA]</scope>
    <source>
        <strain evidence="2">Pach_M1</strain>
        <tissue evidence="2">Testis</tissue>
    </source>
</reference>
<feature type="compositionally biased region" description="Low complexity" evidence="1">
    <location>
        <begin position="192"/>
        <end position="202"/>
    </location>
</feature>
<dbReference type="Proteomes" id="UP000752171">
    <property type="component" value="Unassembled WGS sequence"/>
</dbReference>